<protein>
    <submittedName>
        <fullName evidence="3">Thioesterase family protein</fullName>
    </submittedName>
</protein>
<dbReference type="AlphaFoldDB" id="A0A6L7ERK8"/>
<sequence>MIAEYDRHLAATPAGEGRYDVEVPAGWAVGGGINGGFLLSLMVNALRDALPAMPDPLATSAHFLSASVPGPAQVVVGVRREGGSVATADVELVQGGVTRIAATVTCGDLDRFAARGSASDRSLAEPLALPPIEECFASADAPDEVKAFVAMLGRFDLRLDPAHAGWGGGTPGGTGVVQSWWRLDDGREPDVVSLLTAVDVLPPVTFDLGLPGWAPTIELTAYVRARPAPGWLRIRHATKQLAGGLFEEDCEVWDSADRLVAQSRQLALVPRPMPS</sequence>
<dbReference type="SUPFAM" id="SSF54637">
    <property type="entry name" value="Thioesterase/thiol ester dehydrase-isomerase"/>
    <property type="match status" value="2"/>
</dbReference>
<reference evidence="3 4" key="1">
    <citation type="submission" date="2019-12" db="EMBL/GenBank/DDBJ databases">
        <authorList>
            <person name="Kun Z."/>
        </authorList>
    </citation>
    <scope>NUCLEOTIDE SEQUENCE [LARGE SCALE GENOMIC DNA]</scope>
    <source>
        <strain evidence="3 4">YIM 123512</strain>
    </source>
</reference>
<dbReference type="Pfam" id="PF13622">
    <property type="entry name" value="4HBT_3"/>
    <property type="match status" value="1"/>
</dbReference>
<feature type="domain" description="Acyl-CoA thioesterase-like C-terminal" evidence="2">
    <location>
        <begin position="141"/>
        <end position="269"/>
    </location>
</feature>
<proteinExistence type="predicted"/>
<evidence type="ECO:0000313" key="4">
    <source>
        <dbReference type="Proteomes" id="UP000473325"/>
    </source>
</evidence>
<feature type="domain" description="Acyl-CoA thioesterase-like N-terminal HotDog" evidence="1">
    <location>
        <begin position="24"/>
        <end position="107"/>
    </location>
</feature>
<dbReference type="PANTHER" id="PTHR38110:SF1">
    <property type="entry name" value="THIOESTERASE DOMAIN-CONTAINING PROTEIN"/>
    <property type="match status" value="1"/>
</dbReference>
<evidence type="ECO:0000259" key="1">
    <source>
        <dbReference type="Pfam" id="PF13622"/>
    </source>
</evidence>
<organism evidence="3 4">
    <name type="scientific">Nocardioides flavescens</name>
    <dbReference type="NCBI Taxonomy" id="2691959"/>
    <lineage>
        <taxon>Bacteria</taxon>
        <taxon>Bacillati</taxon>
        <taxon>Actinomycetota</taxon>
        <taxon>Actinomycetes</taxon>
        <taxon>Propionibacteriales</taxon>
        <taxon>Nocardioidaceae</taxon>
        <taxon>Nocardioides</taxon>
    </lineage>
</organism>
<dbReference type="InterPro" id="IPR029069">
    <property type="entry name" value="HotDog_dom_sf"/>
</dbReference>
<dbReference type="InterPro" id="IPR042171">
    <property type="entry name" value="Acyl-CoA_hotdog"/>
</dbReference>
<dbReference type="Pfam" id="PF20789">
    <property type="entry name" value="4HBT_3C"/>
    <property type="match status" value="1"/>
</dbReference>
<accession>A0A6L7ERK8</accession>
<evidence type="ECO:0000313" key="3">
    <source>
        <dbReference type="EMBL" id="MXG89320.1"/>
    </source>
</evidence>
<dbReference type="EMBL" id="WUEK01000004">
    <property type="protein sequence ID" value="MXG89320.1"/>
    <property type="molecule type" value="Genomic_DNA"/>
</dbReference>
<evidence type="ECO:0000259" key="2">
    <source>
        <dbReference type="Pfam" id="PF20789"/>
    </source>
</evidence>
<comment type="caution">
    <text evidence="3">The sequence shown here is derived from an EMBL/GenBank/DDBJ whole genome shotgun (WGS) entry which is preliminary data.</text>
</comment>
<dbReference type="Proteomes" id="UP000473325">
    <property type="component" value="Unassembled WGS sequence"/>
</dbReference>
<gene>
    <name evidence="3" type="ORF">GRQ65_07130</name>
</gene>
<dbReference type="InterPro" id="IPR049450">
    <property type="entry name" value="ACOT8-like_C"/>
</dbReference>
<dbReference type="InterPro" id="IPR052389">
    <property type="entry name" value="Sec_Metab_Biosynth-Assoc"/>
</dbReference>
<dbReference type="InterPro" id="IPR049449">
    <property type="entry name" value="TesB_ACOT8-like_N"/>
</dbReference>
<dbReference type="Gene3D" id="2.40.160.210">
    <property type="entry name" value="Acyl-CoA thioesterase, double hotdog domain"/>
    <property type="match status" value="1"/>
</dbReference>
<name>A0A6L7ERK8_9ACTN</name>
<dbReference type="RefSeq" id="WP_160876680.1">
    <property type="nucleotide sequence ID" value="NZ_WUEK01000004.1"/>
</dbReference>
<keyword evidence="4" id="KW-1185">Reference proteome</keyword>
<dbReference type="PANTHER" id="PTHR38110">
    <property type="entry name" value="CHROMOSOME 23, WHOLE GENOME SHOTGUN SEQUENCE"/>
    <property type="match status" value="1"/>
</dbReference>